<evidence type="ECO:0000256" key="3">
    <source>
        <dbReference type="RuleBase" id="RU003719"/>
    </source>
</evidence>
<reference evidence="6 7" key="1">
    <citation type="submission" date="2007-10" db="EMBL/GenBank/DDBJ databases">
        <title>Complete sequence of Desulfococcus oleovorans Hxd3.</title>
        <authorList>
            <consortium name="US DOE Joint Genome Institute"/>
            <person name="Copeland A."/>
            <person name="Lucas S."/>
            <person name="Lapidus A."/>
            <person name="Barry K."/>
            <person name="Glavina del Rio T."/>
            <person name="Dalin E."/>
            <person name="Tice H."/>
            <person name="Pitluck S."/>
            <person name="Kiss H."/>
            <person name="Brettin T."/>
            <person name="Bruce D."/>
            <person name="Detter J.C."/>
            <person name="Han C."/>
            <person name="Schmutz J."/>
            <person name="Larimer F."/>
            <person name="Land M."/>
            <person name="Hauser L."/>
            <person name="Kyrpides N."/>
            <person name="Kim E."/>
            <person name="Wawrik B."/>
            <person name="Richardson P."/>
        </authorList>
    </citation>
    <scope>NUCLEOTIDE SEQUENCE [LARGE SCALE GENOMIC DNA]</scope>
    <source>
        <strain evidence="7">DSM 6200 / JCM 39069 / Hxd3</strain>
    </source>
</reference>
<evidence type="ECO:0000259" key="4">
    <source>
        <dbReference type="Pfam" id="PF00389"/>
    </source>
</evidence>
<organism evidence="6 7">
    <name type="scientific">Desulfosudis oleivorans (strain DSM 6200 / JCM 39069 / Hxd3)</name>
    <name type="common">Desulfococcus oleovorans</name>
    <dbReference type="NCBI Taxonomy" id="96561"/>
    <lineage>
        <taxon>Bacteria</taxon>
        <taxon>Pseudomonadati</taxon>
        <taxon>Thermodesulfobacteriota</taxon>
        <taxon>Desulfobacteria</taxon>
        <taxon>Desulfobacterales</taxon>
        <taxon>Desulfosudaceae</taxon>
        <taxon>Desulfosudis</taxon>
    </lineage>
</organism>
<dbReference type="Proteomes" id="UP000008561">
    <property type="component" value="Chromosome"/>
</dbReference>
<dbReference type="InterPro" id="IPR050223">
    <property type="entry name" value="D-isomer_2-hydroxyacid_DH"/>
</dbReference>
<dbReference type="PANTHER" id="PTHR10996:SF178">
    <property type="entry name" value="2-HYDROXYACID DEHYDROGENASE YGL185C-RELATED"/>
    <property type="match status" value="1"/>
</dbReference>
<dbReference type="SUPFAM" id="SSF51735">
    <property type="entry name" value="NAD(P)-binding Rossmann-fold domains"/>
    <property type="match status" value="1"/>
</dbReference>
<evidence type="ECO:0000259" key="5">
    <source>
        <dbReference type="Pfam" id="PF02826"/>
    </source>
</evidence>
<dbReference type="Pfam" id="PF00389">
    <property type="entry name" value="2-Hacid_dh"/>
    <property type="match status" value="1"/>
</dbReference>
<dbReference type="EMBL" id="CP000859">
    <property type="protein sequence ID" value="ABW67005.1"/>
    <property type="molecule type" value="Genomic_DNA"/>
</dbReference>
<comment type="similarity">
    <text evidence="3">Belongs to the D-isomer specific 2-hydroxyacid dehydrogenase family.</text>
</comment>
<dbReference type="GO" id="GO:0005829">
    <property type="term" value="C:cytosol"/>
    <property type="evidence" value="ECO:0007669"/>
    <property type="project" value="TreeGrafter"/>
</dbReference>
<dbReference type="GO" id="GO:0051287">
    <property type="term" value="F:NAD binding"/>
    <property type="evidence" value="ECO:0007669"/>
    <property type="project" value="InterPro"/>
</dbReference>
<evidence type="ECO:0000256" key="2">
    <source>
        <dbReference type="ARBA" id="ARBA00023027"/>
    </source>
</evidence>
<dbReference type="KEGG" id="dol:Dole_1199"/>
<dbReference type="eggNOG" id="COG1052">
    <property type="taxonomic scope" value="Bacteria"/>
</dbReference>
<evidence type="ECO:0000313" key="6">
    <source>
        <dbReference type="EMBL" id="ABW67005.1"/>
    </source>
</evidence>
<dbReference type="Gene3D" id="3.40.50.720">
    <property type="entry name" value="NAD(P)-binding Rossmann-like Domain"/>
    <property type="match status" value="2"/>
</dbReference>
<dbReference type="OrthoDB" id="9793626at2"/>
<dbReference type="RefSeq" id="WP_012174623.1">
    <property type="nucleotide sequence ID" value="NC_009943.1"/>
</dbReference>
<evidence type="ECO:0000313" key="7">
    <source>
        <dbReference type="Proteomes" id="UP000008561"/>
    </source>
</evidence>
<dbReference type="GO" id="GO:0016618">
    <property type="term" value="F:hydroxypyruvate reductase [NAD(P)H] activity"/>
    <property type="evidence" value="ECO:0007669"/>
    <property type="project" value="TreeGrafter"/>
</dbReference>
<keyword evidence="7" id="KW-1185">Reference proteome</keyword>
<dbReference type="STRING" id="96561.Dole_1199"/>
<dbReference type="Pfam" id="PF02826">
    <property type="entry name" value="2-Hacid_dh_C"/>
    <property type="match status" value="1"/>
</dbReference>
<gene>
    <name evidence="6" type="ordered locus">Dole_1199</name>
</gene>
<protein>
    <submittedName>
        <fullName evidence="6">D-isomer specific 2-hydroxyacid dehydrogenase NAD-binding</fullName>
    </submittedName>
</protein>
<keyword evidence="1 3" id="KW-0560">Oxidoreductase</keyword>
<feature type="domain" description="D-isomer specific 2-hydroxyacid dehydrogenase catalytic" evidence="4">
    <location>
        <begin position="27"/>
        <end position="305"/>
    </location>
</feature>
<accession>A8ZXP7</accession>
<feature type="domain" description="D-isomer specific 2-hydroxyacid dehydrogenase NAD-binding" evidence="5">
    <location>
        <begin position="137"/>
        <end position="282"/>
    </location>
</feature>
<proteinExistence type="inferred from homology"/>
<dbReference type="InterPro" id="IPR006140">
    <property type="entry name" value="D-isomer_DH_NAD-bd"/>
</dbReference>
<evidence type="ECO:0000256" key="1">
    <source>
        <dbReference type="ARBA" id="ARBA00023002"/>
    </source>
</evidence>
<dbReference type="InterPro" id="IPR006139">
    <property type="entry name" value="D-isomer_2_OHA_DH_cat_dom"/>
</dbReference>
<dbReference type="AlphaFoldDB" id="A8ZXP7"/>
<keyword evidence="2" id="KW-0520">NAD</keyword>
<dbReference type="SUPFAM" id="SSF52283">
    <property type="entry name" value="Formate/glycerate dehydrogenase catalytic domain-like"/>
    <property type="match status" value="1"/>
</dbReference>
<dbReference type="HOGENOM" id="CLU_908297_0_0_7"/>
<dbReference type="PANTHER" id="PTHR10996">
    <property type="entry name" value="2-HYDROXYACID DEHYDROGENASE-RELATED"/>
    <property type="match status" value="1"/>
</dbReference>
<sequence>MKAKKRDHTRPPALLVMGDLALARAHRERLRPLVQSVSCHRGKDIQRIEKRLKNFDFLFACNVPLTPCIESLAAMKLVVLAETGIVHIDEQRAATAGVNYTNIPGYSTEAVVQYVLRCVFESRRPWDKIFSPTTFTVKEEKIGRGLEGAKIGLVGYGLIGKRLAEVLATLGCEVYINTRRPFRSIHVKWLPLKHLFSRSDIVVICCARDEASRGLIDAGVLDRLCRNATLISISHREVFDNEGLYRTLAKRTDLSAWLDFDWQESDSRFTALPHVRVSPHLAFYTEQTLEKRINSCIDQLEAFLRK</sequence>
<name>A8ZXP7_DESOH</name>
<dbReference type="InterPro" id="IPR036291">
    <property type="entry name" value="NAD(P)-bd_dom_sf"/>
</dbReference>
<dbReference type="GO" id="GO:0030267">
    <property type="term" value="F:glyoxylate reductase (NADPH) activity"/>
    <property type="evidence" value="ECO:0007669"/>
    <property type="project" value="TreeGrafter"/>
</dbReference>